<proteinExistence type="predicted"/>
<dbReference type="PANTHER" id="PTHR33066">
    <property type="entry name" value="INTEGRASE_SAM-LIKE_N DOMAIN-CONTAINING PROTEIN"/>
    <property type="match status" value="1"/>
</dbReference>
<comment type="caution">
    <text evidence="2">The sequence shown here is derived from an EMBL/GenBank/DDBJ whole genome shotgun (WGS) entry which is preliminary data.</text>
</comment>
<evidence type="ECO:0000256" key="1">
    <source>
        <dbReference type="SAM" id="MobiDB-lite"/>
    </source>
</evidence>
<dbReference type="AlphaFoldDB" id="A0AAD5L4K3"/>
<organism evidence="2 3">
    <name type="scientific">Daphnia sinensis</name>
    <dbReference type="NCBI Taxonomy" id="1820382"/>
    <lineage>
        <taxon>Eukaryota</taxon>
        <taxon>Metazoa</taxon>
        <taxon>Ecdysozoa</taxon>
        <taxon>Arthropoda</taxon>
        <taxon>Crustacea</taxon>
        <taxon>Branchiopoda</taxon>
        <taxon>Diplostraca</taxon>
        <taxon>Cladocera</taxon>
        <taxon>Anomopoda</taxon>
        <taxon>Daphniidae</taxon>
        <taxon>Daphnia</taxon>
        <taxon>Daphnia similis group</taxon>
    </lineage>
</organism>
<dbReference type="EMBL" id="WJBH02000071">
    <property type="protein sequence ID" value="KAI9550923.1"/>
    <property type="molecule type" value="Genomic_DNA"/>
</dbReference>
<reference evidence="2" key="1">
    <citation type="submission" date="2022-05" db="EMBL/GenBank/DDBJ databases">
        <title>A multi-omics perspective on studying reproductive biology in Daphnia sinensis.</title>
        <authorList>
            <person name="Jia J."/>
        </authorList>
    </citation>
    <scope>NUCLEOTIDE SEQUENCE</scope>
    <source>
        <strain evidence="2">WSL</strain>
    </source>
</reference>
<dbReference type="PANTHER" id="PTHR33066:SF2">
    <property type="entry name" value="FILAGGRIN-2-LIKE"/>
    <property type="match status" value="1"/>
</dbReference>
<gene>
    <name evidence="2" type="ORF">GHT06_001730</name>
</gene>
<feature type="compositionally biased region" description="Basic and acidic residues" evidence="1">
    <location>
        <begin position="41"/>
        <end position="73"/>
    </location>
</feature>
<accession>A0AAD5L4K3</accession>
<feature type="compositionally biased region" description="Basic and acidic residues" evidence="1">
    <location>
        <begin position="8"/>
        <end position="27"/>
    </location>
</feature>
<sequence length="634" mass="70360">MSSVSSSDSRKRQRALDSRGLFGDHLDQTLSIPSILPSVVSDRRHDESNHHRNDSSRHHDDASRASGSKERSQSRSSKSASRSRSRSPPRKRGKIETEGSSASVCMVKKSDVNLIRSWMKHGIESKQEGVTLRSSYKPSFEGSFELMAPELDPSMVRKWLRNIGDTSEKPKLKDFWEKNLLTLQREIKDVFEPLIYLLNSVPDSNDAHLPAQTATRLLGHVFAHMTQMRRFNAMRHVAPKFSSMVVDPLLFSSREHRYLFGEKFITALDKEAEMDSKMDKIGRYGGHSSSRKGNYSHRKGDHHAGGSRNNNNFNNSSKGGANWNWGKQQPQQQKGKQQQGSYHNNKYWPSEIVMDEEKSAICDTEVKALFHKGAIVVAPDNRGFINDILIMGSSHDETSRHLKITIDLLQSAGVLFATASQQEALGLNGFVCGSLESPAAKICKLDSTTKCGGSECLFPELVQSSSVRLSALCIDSAVPGQDQERESRSGVNLPVMAFAALVAAAVGNGNRHPTCLPVSSSAIALERFAPTSAPTVGQIPLVRLDVIRRRFQERGFSPQVIELLLASSRSSTANAYQSAWSAWIRWNVARGFDPMSNSIFRSGLASQTINSHRSMLSMTLDPFEGHRIGEHPFN</sequence>
<feature type="compositionally biased region" description="Low complexity" evidence="1">
    <location>
        <begin position="306"/>
        <end position="340"/>
    </location>
</feature>
<keyword evidence="3" id="KW-1185">Reference proteome</keyword>
<dbReference type="Proteomes" id="UP000820818">
    <property type="component" value="Unassembled WGS sequence"/>
</dbReference>
<feature type="region of interest" description="Disordered" evidence="1">
    <location>
        <begin position="1"/>
        <end position="102"/>
    </location>
</feature>
<feature type="region of interest" description="Disordered" evidence="1">
    <location>
        <begin position="280"/>
        <end position="343"/>
    </location>
</feature>
<evidence type="ECO:0000313" key="3">
    <source>
        <dbReference type="Proteomes" id="UP000820818"/>
    </source>
</evidence>
<feature type="compositionally biased region" description="Basic residues" evidence="1">
    <location>
        <begin position="81"/>
        <end position="93"/>
    </location>
</feature>
<protein>
    <submittedName>
        <fullName evidence="2">Uncharacterized protein</fullName>
    </submittedName>
</protein>
<evidence type="ECO:0000313" key="2">
    <source>
        <dbReference type="EMBL" id="KAI9550923.1"/>
    </source>
</evidence>
<name>A0AAD5L4K3_9CRUS</name>